<accession>A0A1Y5F8G6</accession>
<evidence type="ECO:0000313" key="2">
    <source>
        <dbReference type="Proteomes" id="UP000196531"/>
    </source>
</evidence>
<dbReference type="AlphaFoldDB" id="A0A1Y5F8G6"/>
<protein>
    <submittedName>
        <fullName evidence="1">Uncharacterized protein</fullName>
    </submittedName>
</protein>
<evidence type="ECO:0000313" key="1">
    <source>
        <dbReference type="EMBL" id="OUR97237.1"/>
    </source>
</evidence>
<reference evidence="2" key="1">
    <citation type="journal article" date="2017" name="Proc. Natl. Acad. Sci. U.S.A.">
        <title>Simulation of Deepwater Horizon oil plume reveals substrate specialization within a complex community of hydrocarbon-degraders.</title>
        <authorList>
            <person name="Hu P."/>
            <person name="Dubinsky E.A."/>
            <person name="Probst A.J."/>
            <person name="Wang J."/>
            <person name="Sieber C.M.K."/>
            <person name="Tom L.M."/>
            <person name="Gardinali P."/>
            <person name="Banfield J.F."/>
            <person name="Atlas R.M."/>
            <person name="Andersen G.L."/>
        </authorList>
    </citation>
    <scope>NUCLEOTIDE SEQUENCE [LARGE SCALE GENOMIC DNA]</scope>
</reference>
<sequence>MKSIISLSILIFTLNASGSEIDSFLKREFPLTDSRKAINNKTRQLFAEAIERANSKDKGCSEKYLYKSLRKNFRNHVFGKLTPWIIATNEIERNEGHVRDTIYGDFKWYEAPIIGFLSKAFSDSTGHNINFGNYYIGTDKFEHFLGTGFNYFNKKYRKNWSTEKVLNIGVKAEFGFMGALTTGVISYADQVANFNGMRFWNHVLSNNPDILGEEFGPYVVCSDNKWEVAKPIDWLNYVDHAWDEGINCSKFRTKRLLKSVKKRLANYQEKTGLEMTCPLDATKLETAKSKYTEFVDVLINEQGHQSVK</sequence>
<comment type="caution">
    <text evidence="1">The sequence shown here is derived from an EMBL/GenBank/DDBJ whole genome shotgun (WGS) entry which is preliminary data.</text>
</comment>
<name>A0A1Y5F8G6_9BACT</name>
<dbReference type="EMBL" id="MAAO01000006">
    <property type="protein sequence ID" value="OUR97237.1"/>
    <property type="molecule type" value="Genomic_DNA"/>
</dbReference>
<proteinExistence type="predicted"/>
<organism evidence="1 2">
    <name type="scientific">Halobacteriovorax marinus</name>
    <dbReference type="NCBI Taxonomy" id="97084"/>
    <lineage>
        <taxon>Bacteria</taxon>
        <taxon>Pseudomonadati</taxon>
        <taxon>Bdellovibrionota</taxon>
        <taxon>Bacteriovoracia</taxon>
        <taxon>Bacteriovoracales</taxon>
        <taxon>Halobacteriovoraceae</taxon>
        <taxon>Halobacteriovorax</taxon>
    </lineage>
</organism>
<gene>
    <name evidence="1" type="ORF">A9Q84_12995</name>
</gene>
<dbReference type="Proteomes" id="UP000196531">
    <property type="component" value="Unassembled WGS sequence"/>
</dbReference>